<dbReference type="InterPro" id="IPR025269">
    <property type="entry name" value="SAM-like_dom"/>
</dbReference>
<sequence length="319" mass="37432">MSKKKKLLTLTEQNVQTRISLEEGYDKFRKHNKVKNLSQSTVSFYDICFRLFNRYYDNDIDKIDREVIDDYILHLRADDSVNDISIQSYIRGLRAFLYYMVDNGHIDRFTINIPKAEESIKDTYTDTELNILLKKPRLKDTTFAGYRNWVIINFLLATGCRASTLCNVKVRDLDFDGGFIKFTTTKNKQATVIPLSIELNKVLTEYLKFYKPETDDYLFPTVYGTKMSIYTLTSAVKKYNIKRGLSKTSIHAYRHTFAKTWVVNGGDIFRLQKILGHKSLEMVRRYVNLYGQDLKKDYDKYNPLAQFSKSRGKHLKLNK</sequence>
<dbReference type="Pfam" id="PF00589">
    <property type="entry name" value="Phage_integrase"/>
    <property type="match status" value="1"/>
</dbReference>
<evidence type="ECO:0000256" key="3">
    <source>
        <dbReference type="ARBA" id="ARBA00023172"/>
    </source>
</evidence>
<feature type="domain" description="Core-binding (CB)" evidence="6">
    <location>
        <begin position="19"/>
        <end position="101"/>
    </location>
</feature>
<dbReference type="Gene3D" id="1.10.443.10">
    <property type="entry name" value="Intergrase catalytic core"/>
    <property type="match status" value="1"/>
</dbReference>
<dbReference type="PROSITE" id="PS51900">
    <property type="entry name" value="CB"/>
    <property type="match status" value="1"/>
</dbReference>
<dbReference type="InterPro" id="IPR011010">
    <property type="entry name" value="DNA_brk_join_enz"/>
</dbReference>
<proteinExistence type="inferred from homology"/>
<dbReference type="InterPro" id="IPR013762">
    <property type="entry name" value="Integrase-like_cat_sf"/>
</dbReference>
<dbReference type="PANTHER" id="PTHR30349:SF41">
    <property type="entry name" value="INTEGRASE_RECOMBINASE PROTEIN MJ0367-RELATED"/>
    <property type="match status" value="1"/>
</dbReference>
<dbReference type="InterPro" id="IPR010998">
    <property type="entry name" value="Integrase_recombinase_N"/>
</dbReference>
<keyword evidence="2 4" id="KW-0238">DNA-binding</keyword>
<name>A0AAU8HRJ9_9FIRM</name>
<dbReference type="EMBL" id="CP159485">
    <property type="protein sequence ID" value="XCI28113.1"/>
    <property type="molecule type" value="Genomic_DNA"/>
</dbReference>
<comment type="similarity">
    <text evidence="1">Belongs to the 'phage' integrase family.</text>
</comment>
<gene>
    <name evidence="7" type="ORF">PRVXH_002058</name>
</gene>
<protein>
    <submittedName>
        <fullName evidence="7">Tyrosine-type recombinase/integrase</fullName>
    </submittedName>
</protein>
<dbReference type="RefSeq" id="WP_353892690.1">
    <property type="nucleotide sequence ID" value="NZ_CP159485.1"/>
</dbReference>
<reference evidence="7" key="1">
    <citation type="journal article" date="2018" name="Antonie Van Leeuwenhoek">
        <title>Proteinivorax hydrogeniformans sp. nov., an anaerobic, haloalkaliphilic bacterium fermenting proteinaceous compounds with high hydrogen production.</title>
        <authorList>
            <person name="Boltyanskaya Y."/>
            <person name="Detkova E."/>
            <person name="Pimenov N."/>
            <person name="Kevbrin V."/>
        </authorList>
    </citation>
    <scope>NUCLEOTIDE SEQUENCE</scope>
    <source>
        <strain evidence="7">Z-710</strain>
    </source>
</reference>
<dbReference type="Gene3D" id="1.10.150.130">
    <property type="match status" value="1"/>
</dbReference>
<dbReference type="PANTHER" id="PTHR30349">
    <property type="entry name" value="PHAGE INTEGRASE-RELATED"/>
    <property type="match status" value="1"/>
</dbReference>
<evidence type="ECO:0000259" key="6">
    <source>
        <dbReference type="PROSITE" id="PS51900"/>
    </source>
</evidence>
<evidence type="ECO:0000256" key="2">
    <source>
        <dbReference type="ARBA" id="ARBA00023125"/>
    </source>
</evidence>
<dbReference type="SUPFAM" id="SSF56349">
    <property type="entry name" value="DNA breaking-rejoining enzymes"/>
    <property type="match status" value="1"/>
</dbReference>
<dbReference type="CDD" id="cd00397">
    <property type="entry name" value="DNA_BRE_C"/>
    <property type="match status" value="1"/>
</dbReference>
<dbReference type="Pfam" id="PF13102">
    <property type="entry name" value="Phage_int_SAM_5"/>
    <property type="match status" value="1"/>
</dbReference>
<dbReference type="GO" id="GO:0006310">
    <property type="term" value="P:DNA recombination"/>
    <property type="evidence" value="ECO:0007669"/>
    <property type="project" value="UniProtKB-KW"/>
</dbReference>
<dbReference type="AlphaFoldDB" id="A0AAU8HRJ9"/>
<feature type="domain" description="Tyr recombinase" evidence="5">
    <location>
        <begin position="119"/>
        <end position="299"/>
    </location>
</feature>
<keyword evidence="3" id="KW-0233">DNA recombination</keyword>
<dbReference type="InterPro" id="IPR044068">
    <property type="entry name" value="CB"/>
</dbReference>
<dbReference type="GO" id="GO:0003677">
    <property type="term" value="F:DNA binding"/>
    <property type="evidence" value="ECO:0007669"/>
    <property type="project" value="UniProtKB-UniRule"/>
</dbReference>
<dbReference type="PROSITE" id="PS51898">
    <property type="entry name" value="TYR_RECOMBINASE"/>
    <property type="match status" value="1"/>
</dbReference>
<accession>A0AAU8HRJ9</accession>
<evidence type="ECO:0000313" key="7">
    <source>
        <dbReference type="EMBL" id="XCI28113.1"/>
    </source>
</evidence>
<evidence type="ECO:0000256" key="1">
    <source>
        <dbReference type="ARBA" id="ARBA00008857"/>
    </source>
</evidence>
<reference evidence="7" key="2">
    <citation type="submission" date="2024-06" db="EMBL/GenBank/DDBJ databases">
        <authorList>
            <person name="Petrova K.O."/>
            <person name="Toshchakov S.V."/>
            <person name="Boltjanskaja Y.V."/>
            <person name="Kevbrin V.V."/>
        </authorList>
    </citation>
    <scope>NUCLEOTIDE SEQUENCE</scope>
    <source>
        <strain evidence="7">Z-710</strain>
    </source>
</reference>
<dbReference type="InterPro" id="IPR050090">
    <property type="entry name" value="Tyrosine_recombinase_XerCD"/>
</dbReference>
<dbReference type="InterPro" id="IPR002104">
    <property type="entry name" value="Integrase_catalytic"/>
</dbReference>
<dbReference type="GO" id="GO:0015074">
    <property type="term" value="P:DNA integration"/>
    <property type="evidence" value="ECO:0007669"/>
    <property type="project" value="InterPro"/>
</dbReference>
<evidence type="ECO:0000259" key="5">
    <source>
        <dbReference type="PROSITE" id="PS51898"/>
    </source>
</evidence>
<organism evidence="7">
    <name type="scientific">Proteinivorax hydrogeniformans</name>
    <dbReference type="NCBI Taxonomy" id="1826727"/>
    <lineage>
        <taxon>Bacteria</taxon>
        <taxon>Bacillati</taxon>
        <taxon>Bacillota</taxon>
        <taxon>Clostridia</taxon>
        <taxon>Eubacteriales</taxon>
        <taxon>Proteinivoracaceae</taxon>
        <taxon>Proteinivorax</taxon>
    </lineage>
</organism>
<evidence type="ECO:0000256" key="4">
    <source>
        <dbReference type="PROSITE-ProRule" id="PRU01248"/>
    </source>
</evidence>